<evidence type="ECO:0000256" key="1">
    <source>
        <dbReference type="SAM" id="SignalP"/>
    </source>
</evidence>
<organism evidence="2 3">
    <name type="scientific">Tetradesmus obliquus</name>
    <name type="common">Green alga</name>
    <name type="synonym">Acutodesmus obliquus</name>
    <dbReference type="NCBI Taxonomy" id="3088"/>
    <lineage>
        <taxon>Eukaryota</taxon>
        <taxon>Viridiplantae</taxon>
        <taxon>Chlorophyta</taxon>
        <taxon>core chlorophytes</taxon>
        <taxon>Chlorophyceae</taxon>
        <taxon>CS clade</taxon>
        <taxon>Sphaeropleales</taxon>
        <taxon>Scenedesmaceae</taxon>
        <taxon>Tetradesmus</taxon>
    </lineage>
</organism>
<dbReference type="EMBL" id="FNXT01000045">
    <property type="protein sequence ID" value="SZX60059.1"/>
    <property type="molecule type" value="Genomic_DNA"/>
</dbReference>
<dbReference type="Proteomes" id="UP000256970">
    <property type="component" value="Unassembled WGS sequence"/>
</dbReference>
<dbReference type="AlphaFoldDB" id="A0A383V5R0"/>
<gene>
    <name evidence="2" type="ORF">BQ4739_LOCUS640</name>
</gene>
<feature type="signal peptide" evidence="1">
    <location>
        <begin position="1"/>
        <end position="41"/>
    </location>
</feature>
<sequence>MPLRWVTPVTAGPVSPTTMKTPSQALMLVLLISLCCTLTCATSRTLQQEVTPAATSEVEPAAATPQKPTCKWYPPTPKGIKLEDWTARWPITCMGTTVDRWCEANCLPGYTDYPFRPRIYCDPKPDGTAEWAFPIKGDCVATCFGPPAWTDGVFWPGSCNKGFIEGAVSETWSTCIGSCRDGYIGDPTPVAKCLKPQNGTEPAKWQVIQGNCRDNVCDQLPRRIVAGYWPSNCSRLEVGSTCEAICSTGFAADPAPKAKCIPPNETYPYATWEVDPTGVCRDNVCNQVPNYILNANWPYNCSNSEVGATCTAECQNGFIGDPTPVATCTKPAENKTVAEWVVDGPDGCKDPTACRDDPCQDIAFAIEGSCVPTRGEKPSTPGSRQFSCNCFDYYKWNTGTKTCSKASLLAFTVARPVDITEMGARKRAAAVTQVAEASWIYKYGAKKASDIGGARWIAQDKGTSEANLFGVAVADATTAWAVGSKGIIKRYNGSAWSVERAPDVSASTLRAVAALSSRKAWAGGANGVALYYDGASWRDVSLAEKDRTIQAIAAVAEPDGTETVLAAAGDERNPNKLKGYIYKWDGQQWGAPFAVENATLRGITALDRYGAWACGFTSKGASNSRAVIASWDYASQTWTRSTIQVWQAGYARLNSIVAIDYKHLYVAGYTERADQSGTELTGLVMNNVANFTDPRYGWSTGNTYNVAKINAIAGLSPSTTVAVGVFKDNVADQPPDGPSQGDWGYPAVSWSKYGFSDKPQKANVSIAYDLEVSGVGMKYV</sequence>
<feature type="chain" id="PRO_5016763850" evidence="1">
    <location>
        <begin position="42"/>
        <end position="780"/>
    </location>
</feature>
<evidence type="ECO:0000313" key="3">
    <source>
        <dbReference type="Proteomes" id="UP000256970"/>
    </source>
</evidence>
<keyword evidence="3" id="KW-1185">Reference proteome</keyword>
<accession>A0A383V5R0</accession>
<name>A0A383V5R0_TETOB</name>
<reference evidence="2 3" key="1">
    <citation type="submission" date="2016-10" db="EMBL/GenBank/DDBJ databases">
        <authorList>
            <person name="Cai Z."/>
        </authorList>
    </citation>
    <scope>NUCLEOTIDE SEQUENCE [LARGE SCALE GENOMIC DNA]</scope>
</reference>
<protein>
    <submittedName>
        <fullName evidence="2">Uncharacterized protein</fullName>
    </submittedName>
</protein>
<keyword evidence="1" id="KW-0732">Signal</keyword>
<evidence type="ECO:0000313" key="2">
    <source>
        <dbReference type="EMBL" id="SZX60059.1"/>
    </source>
</evidence>
<proteinExistence type="predicted"/>